<dbReference type="AlphaFoldDB" id="A0A183F1W3"/>
<evidence type="ECO:0000313" key="1">
    <source>
        <dbReference type="EMBL" id="VDO18448.1"/>
    </source>
</evidence>
<evidence type="ECO:0000313" key="2">
    <source>
        <dbReference type="Proteomes" id="UP000050761"/>
    </source>
</evidence>
<protein>
    <submittedName>
        <fullName evidence="3">AMP-binding domain-containing protein</fullName>
    </submittedName>
</protein>
<name>A0A183F1W3_HELPZ</name>
<accession>A0A3P7WLI9</accession>
<keyword evidence="2" id="KW-1185">Reference proteome</keyword>
<dbReference type="Proteomes" id="UP000050761">
    <property type="component" value="Unassembled WGS sequence"/>
</dbReference>
<proteinExistence type="predicted"/>
<organism evidence="2 3">
    <name type="scientific">Heligmosomoides polygyrus</name>
    <name type="common">Parasitic roundworm</name>
    <dbReference type="NCBI Taxonomy" id="6339"/>
    <lineage>
        <taxon>Eukaryota</taxon>
        <taxon>Metazoa</taxon>
        <taxon>Ecdysozoa</taxon>
        <taxon>Nematoda</taxon>
        <taxon>Chromadorea</taxon>
        <taxon>Rhabditida</taxon>
        <taxon>Rhabditina</taxon>
        <taxon>Rhabditomorpha</taxon>
        <taxon>Strongyloidea</taxon>
        <taxon>Heligmosomidae</taxon>
        <taxon>Heligmosomoides</taxon>
    </lineage>
</organism>
<dbReference type="EMBL" id="UZAH01000037">
    <property type="protein sequence ID" value="VDO18448.1"/>
    <property type="molecule type" value="Genomic_DNA"/>
</dbReference>
<accession>A0A183F1W3</accession>
<sequence length="76" mass="8433">MLIMNTATGLSETPCEAVGEGERVAEGYPGKPQAIDQDMSEHFSVAEGLEATEERWMSPIVSRCQCMYRWQPSDPP</sequence>
<reference evidence="1 2" key="1">
    <citation type="submission" date="2018-11" db="EMBL/GenBank/DDBJ databases">
        <authorList>
            <consortium name="Pathogen Informatics"/>
        </authorList>
    </citation>
    <scope>NUCLEOTIDE SEQUENCE [LARGE SCALE GENOMIC DNA]</scope>
</reference>
<gene>
    <name evidence="1" type="ORF">HPBE_LOCUS66</name>
</gene>
<dbReference type="WBParaSite" id="HPBE_0000006501-mRNA-1">
    <property type="protein sequence ID" value="HPBE_0000006501-mRNA-1"/>
    <property type="gene ID" value="HPBE_0000006501"/>
</dbReference>
<evidence type="ECO:0000313" key="3">
    <source>
        <dbReference type="WBParaSite" id="HPBE_0000006501-mRNA-1"/>
    </source>
</evidence>
<reference evidence="3" key="2">
    <citation type="submission" date="2019-09" db="UniProtKB">
        <authorList>
            <consortium name="WormBaseParasite"/>
        </authorList>
    </citation>
    <scope>IDENTIFICATION</scope>
</reference>